<dbReference type="RefSeq" id="WP_143869681.1">
    <property type="nucleotide sequence ID" value="NZ_CP041660.1"/>
</dbReference>
<name>A0ABV1RLC6_9ALTE</name>
<dbReference type="Gene3D" id="3.40.1440.10">
    <property type="entry name" value="GIY-YIG endonuclease"/>
    <property type="match status" value="1"/>
</dbReference>
<sequence>MQNNCWYVYLIRTNDNALYTGITTDPQRRFKEHQIDIQKQAKYFRSRQAKTLEFFQFIGNRSQASQIEYQIKKLPKQKKEKIIKQGSLEGIIVSDHT</sequence>
<accession>A0ABV1RLC6</accession>
<dbReference type="Pfam" id="PF01541">
    <property type="entry name" value="GIY-YIG"/>
    <property type="match status" value="1"/>
</dbReference>
<dbReference type="InterPro" id="IPR035901">
    <property type="entry name" value="GIY-YIG_endonuc_sf"/>
</dbReference>
<evidence type="ECO:0000313" key="3">
    <source>
        <dbReference type="EMBL" id="MER2493749.1"/>
    </source>
</evidence>
<evidence type="ECO:0000256" key="1">
    <source>
        <dbReference type="ARBA" id="ARBA00007435"/>
    </source>
</evidence>
<keyword evidence="4" id="KW-1185">Reference proteome</keyword>
<dbReference type="SUPFAM" id="SSF82771">
    <property type="entry name" value="GIY-YIG endonuclease"/>
    <property type="match status" value="1"/>
</dbReference>
<feature type="domain" description="GIY-YIG" evidence="2">
    <location>
        <begin position="4"/>
        <end position="81"/>
    </location>
</feature>
<dbReference type="InterPro" id="IPR050190">
    <property type="entry name" value="UPF0213_domain"/>
</dbReference>
<reference evidence="3 4" key="1">
    <citation type="submission" date="2024-06" db="EMBL/GenBank/DDBJ databases">
        <authorList>
            <person name="Chen R.Y."/>
        </authorList>
    </citation>
    <scope>NUCLEOTIDE SEQUENCE [LARGE SCALE GENOMIC DNA]</scope>
    <source>
        <strain evidence="3 4">D2</strain>
    </source>
</reference>
<dbReference type="PANTHER" id="PTHR34477:SF1">
    <property type="entry name" value="UPF0213 PROTEIN YHBQ"/>
    <property type="match status" value="1"/>
</dbReference>
<evidence type="ECO:0000313" key="4">
    <source>
        <dbReference type="Proteomes" id="UP001467690"/>
    </source>
</evidence>
<proteinExistence type="inferred from homology"/>
<dbReference type="CDD" id="cd10456">
    <property type="entry name" value="GIY-YIG_UPF0213"/>
    <property type="match status" value="1"/>
</dbReference>
<dbReference type="InterPro" id="IPR000305">
    <property type="entry name" value="GIY-YIG_endonuc"/>
</dbReference>
<evidence type="ECO:0000259" key="2">
    <source>
        <dbReference type="PROSITE" id="PS50164"/>
    </source>
</evidence>
<dbReference type="Proteomes" id="UP001467690">
    <property type="component" value="Unassembled WGS sequence"/>
</dbReference>
<dbReference type="PANTHER" id="PTHR34477">
    <property type="entry name" value="UPF0213 PROTEIN YHBQ"/>
    <property type="match status" value="1"/>
</dbReference>
<gene>
    <name evidence="3" type="ORF">ABS311_17870</name>
</gene>
<protein>
    <submittedName>
        <fullName evidence="3">GIY-YIG nuclease family protein</fullName>
    </submittedName>
</protein>
<organism evidence="3 4">
    <name type="scientific">Catenovulum sediminis</name>
    <dbReference type="NCBI Taxonomy" id="1740262"/>
    <lineage>
        <taxon>Bacteria</taxon>
        <taxon>Pseudomonadati</taxon>
        <taxon>Pseudomonadota</taxon>
        <taxon>Gammaproteobacteria</taxon>
        <taxon>Alteromonadales</taxon>
        <taxon>Alteromonadaceae</taxon>
        <taxon>Catenovulum</taxon>
    </lineage>
</organism>
<comment type="similarity">
    <text evidence="1">Belongs to the UPF0213 family.</text>
</comment>
<dbReference type="EMBL" id="JBELOE010000265">
    <property type="protein sequence ID" value="MER2493749.1"/>
    <property type="molecule type" value="Genomic_DNA"/>
</dbReference>
<dbReference type="PROSITE" id="PS50164">
    <property type="entry name" value="GIY_YIG"/>
    <property type="match status" value="1"/>
</dbReference>
<comment type="caution">
    <text evidence="3">The sequence shown here is derived from an EMBL/GenBank/DDBJ whole genome shotgun (WGS) entry which is preliminary data.</text>
</comment>